<keyword evidence="3 5" id="KW-1133">Transmembrane helix</keyword>
<evidence type="ECO:0000256" key="5">
    <source>
        <dbReference type="SAM" id="Phobius"/>
    </source>
</evidence>
<dbReference type="EMBL" id="JACHIV010000001">
    <property type="protein sequence ID" value="MBB5071321.1"/>
    <property type="molecule type" value="Genomic_DNA"/>
</dbReference>
<dbReference type="GO" id="GO:0022857">
    <property type="term" value="F:transmembrane transporter activity"/>
    <property type="evidence" value="ECO:0007669"/>
    <property type="project" value="InterPro"/>
</dbReference>
<dbReference type="AlphaFoldDB" id="A0A840NJT2"/>
<name>A0A840NJT2_9PSEU</name>
<dbReference type="SUPFAM" id="SSF103473">
    <property type="entry name" value="MFS general substrate transporter"/>
    <property type="match status" value="1"/>
</dbReference>
<comment type="subcellular location">
    <subcellularLocation>
        <location evidence="1">Cell membrane</location>
        <topology evidence="1">Multi-pass membrane protein</topology>
    </subcellularLocation>
</comment>
<feature type="transmembrane region" description="Helical" evidence="5">
    <location>
        <begin position="59"/>
        <end position="80"/>
    </location>
</feature>
<keyword evidence="2 5" id="KW-0812">Transmembrane</keyword>
<evidence type="ECO:0000256" key="1">
    <source>
        <dbReference type="ARBA" id="ARBA00004651"/>
    </source>
</evidence>
<reference evidence="7 8" key="1">
    <citation type="submission" date="2020-08" db="EMBL/GenBank/DDBJ databases">
        <title>Sequencing the genomes of 1000 actinobacteria strains.</title>
        <authorList>
            <person name="Klenk H.-P."/>
        </authorList>
    </citation>
    <scope>NUCLEOTIDE SEQUENCE [LARGE SCALE GENOMIC DNA]</scope>
    <source>
        <strain evidence="7 8">DSM 45582</strain>
    </source>
</reference>
<organism evidence="7 8">
    <name type="scientific">Saccharopolyspora gloriosae</name>
    <dbReference type="NCBI Taxonomy" id="455344"/>
    <lineage>
        <taxon>Bacteria</taxon>
        <taxon>Bacillati</taxon>
        <taxon>Actinomycetota</taxon>
        <taxon>Actinomycetes</taxon>
        <taxon>Pseudonocardiales</taxon>
        <taxon>Pseudonocardiaceae</taxon>
        <taxon>Saccharopolyspora</taxon>
    </lineage>
</organism>
<evidence type="ECO:0000256" key="3">
    <source>
        <dbReference type="ARBA" id="ARBA00022989"/>
    </source>
</evidence>
<feature type="transmembrane region" description="Helical" evidence="5">
    <location>
        <begin position="378"/>
        <end position="398"/>
    </location>
</feature>
<dbReference type="Gene3D" id="1.20.1250.20">
    <property type="entry name" value="MFS general substrate transporter like domains"/>
    <property type="match status" value="1"/>
</dbReference>
<proteinExistence type="predicted"/>
<dbReference type="RefSeq" id="WP_184481576.1">
    <property type="nucleotide sequence ID" value="NZ_JACHIV010000001.1"/>
</dbReference>
<dbReference type="Pfam" id="PF06779">
    <property type="entry name" value="MFS_4"/>
    <property type="match status" value="1"/>
</dbReference>
<evidence type="ECO:0000256" key="2">
    <source>
        <dbReference type="ARBA" id="ARBA00022692"/>
    </source>
</evidence>
<keyword evidence="8" id="KW-1185">Reference proteome</keyword>
<gene>
    <name evidence="7" type="ORF">BJ969_004409</name>
</gene>
<feature type="transmembrane region" description="Helical" evidence="5">
    <location>
        <begin position="317"/>
        <end position="335"/>
    </location>
</feature>
<comment type="caution">
    <text evidence="7">The sequence shown here is derived from an EMBL/GenBank/DDBJ whole genome shotgun (WGS) entry which is preliminary data.</text>
</comment>
<evidence type="ECO:0000256" key="4">
    <source>
        <dbReference type="ARBA" id="ARBA00023136"/>
    </source>
</evidence>
<dbReference type="InterPro" id="IPR010645">
    <property type="entry name" value="MFS_4"/>
</dbReference>
<evidence type="ECO:0000313" key="7">
    <source>
        <dbReference type="EMBL" id="MBB5071321.1"/>
    </source>
</evidence>
<feature type="transmembrane region" description="Helical" evidence="5">
    <location>
        <begin position="184"/>
        <end position="207"/>
    </location>
</feature>
<evidence type="ECO:0000313" key="8">
    <source>
        <dbReference type="Proteomes" id="UP000580474"/>
    </source>
</evidence>
<dbReference type="Proteomes" id="UP000580474">
    <property type="component" value="Unassembled WGS sequence"/>
</dbReference>
<protein>
    <submittedName>
        <fullName evidence="7">Putative MFS family arabinose efflux permease</fullName>
    </submittedName>
</protein>
<dbReference type="PANTHER" id="PTHR23537">
    <property type="match status" value="1"/>
</dbReference>
<feature type="transmembrane region" description="Helical" evidence="5">
    <location>
        <begin position="20"/>
        <end position="39"/>
    </location>
</feature>
<accession>A0A840NJT2</accession>
<dbReference type="GO" id="GO:0005886">
    <property type="term" value="C:plasma membrane"/>
    <property type="evidence" value="ECO:0007669"/>
    <property type="project" value="UniProtKB-SubCell"/>
</dbReference>
<dbReference type="InterPro" id="IPR020846">
    <property type="entry name" value="MFS_dom"/>
</dbReference>
<dbReference type="InterPro" id="IPR036259">
    <property type="entry name" value="MFS_trans_sf"/>
</dbReference>
<feature type="transmembrane region" description="Helical" evidence="5">
    <location>
        <begin position="151"/>
        <end position="172"/>
    </location>
</feature>
<feature type="transmembrane region" description="Helical" evidence="5">
    <location>
        <begin position="117"/>
        <end position="139"/>
    </location>
</feature>
<feature type="domain" description="Major facilitator superfamily (MFS) profile" evidence="6">
    <location>
        <begin position="21"/>
        <end position="403"/>
    </location>
</feature>
<dbReference type="PANTHER" id="PTHR23537:SF1">
    <property type="entry name" value="SUGAR TRANSPORTER"/>
    <property type="match status" value="1"/>
</dbReference>
<sequence>MSQERELSPPTITAAPRPFAIDVLVAFGLALGSSSAQGLGRFAYGLLLPSMSGALHWSFATAGLMNTANALGYLLGALVAAPAARRWNPRRLFVSGLIATALLLFAAALTGDVVVLFVLRLATGVAGAVAFVLGGVLATGFSQGRPGGRSAVLLGIYFSGGGLGVLLSGLALPPVLRAGPPDDAWRWGWVVLGALAALSVLLVIPAARRTAAPPPSPDGARFSPKPIIATLIAYGLFGVGYIAYMTFIGAYLEAGGAGTAEVSVFWSVLGASAIAGGFAWGPMLGRLHGGRALAVLLVVLAVGAALPLISTGVVAEFASALLFGCSFLSVVTAVTTTARHALPPHRWAAAIGALTTVFAAGQCAGPVLAGVLSDGGGIGTGLLMSVGILACAALVALAQPAAR</sequence>
<evidence type="ECO:0000259" key="6">
    <source>
        <dbReference type="PROSITE" id="PS50850"/>
    </source>
</evidence>
<keyword evidence="4 5" id="KW-0472">Membrane</keyword>
<dbReference type="PROSITE" id="PS50850">
    <property type="entry name" value="MFS"/>
    <property type="match status" value="1"/>
</dbReference>
<feature type="transmembrane region" description="Helical" evidence="5">
    <location>
        <begin position="92"/>
        <end position="111"/>
    </location>
</feature>
<feature type="transmembrane region" description="Helical" evidence="5">
    <location>
        <begin position="227"/>
        <end position="252"/>
    </location>
</feature>
<feature type="transmembrane region" description="Helical" evidence="5">
    <location>
        <begin position="347"/>
        <end position="372"/>
    </location>
</feature>
<feature type="transmembrane region" description="Helical" evidence="5">
    <location>
        <begin position="264"/>
        <end position="281"/>
    </location>
</feature>
<feature type="transmembrane region" description="Helical" evidence="5">
    <location>
        <begin position="293"/>
        <end position="311"/>
    </location>
</feature>